<dbReference type="FunFam" id="3.40.50.620:FF:000111">
    <property type="entry name" value="Mitochondrial isoleucyl-tRNA synthetase"/>
    <property type="match status" value="1"/>
</dbReference>
<evidence type="ECO:0000256" key="1">
    <source>
        <dbReference type="ARBA" id="ARBA00004173"/>
    </source>
</evidence>
<comment type="similarity">
    <text evidence="2 13">Belongs to the class-I aminoacyl-tRNA synthetase family.</text>
</comment>
<evidence type="ECO:0000313" key="17">
    <source>
        <dbReference type="Proteomes" id="UP001497497"/>
    </source>
</evidence>
<evidence type="ECO:0000256" key="13">
    <source>
        <dbReference type="RuleBase" id="RU363035"/>
    </source>
</evidence>
<dbReference type="GO" id="GO:0005524">
    <property type="term" value="F:ATP binding"/>
    <property type="evidence" value="ECO:0007669"/>
    <property type="project" value="UniProtKB-KW"/>
</dbReference>
<keyword evidence="7 13" id="KW-0547">Nucleotide-binding</keyword>
<accession>A0AAV2I8P9</accession>
<dbReference type="InterPro" id="IPR002301">
    <property type="entry name" value="Ile-tRNA-ligase"/>
</dbReference>
<organism evidence="16 17">
    <name type="scientific">Lymnaea stagnalis</name>
    <name type="common">Great pond snail</name>
    <name type="synonym">Helix stagnalis</name>
    <dbReference type="NCBI Taxonomy" id="6523"/>
    <lineage>
        <taxon>Eukaryota</taxon>
        <taxon>Metazoa</taxon>
        <taxon>Spiralia</taxon>
        <taxon>Lophotrochozoa</taxon>
        <taxon>Mollusca</taxon>
        <taxon>Gastropoda</taxon>
        <taxon>Heterobranchia</taxon>
        <taxon>Euthyneura</taxon>
        <taxon>Panpulmonata</taxon>
        <taxon>Hygrophila</taxon>
        <taxon>Lymnaeoidea</taxon>
        <taxon>Lymnaeidae</taxon>
        <taxon>Lymnaea</taxon>
    </lineage>
</organism>
<reference evidence="16 17" key="1">
    <citation type="submission" date="2024-04" db="EMBL/GenBank/DDBJ databases">
        <authorList>
            <consortium name="Genoscope - CEA"/>
            <person name="William W."/>
        </authorList>
    </citation>
    <scope>NUCLEOTIDE SEQUENCE [LARGE SCALE GENOMIC DNA]</scope>
</reference>
<dbReference type="EC" id="6.1.1.5" evidence="3"/>
<dbReference type="Proteomes" id="UP001497497">
    <property type="component" value="Unassembled WGS sequence"/>
</dbReference>
<feature type="domain" description="Methionyl/Valyl/Leucyl/Isoleucyl-tRNA synthetase anticodon-binding" evidence="15">
    <location>
        <begin position="735"/>
        <end position="856"/>
    </location>
</feature>
<dbReference type="GO" id="GO:0000049">
    <property type="term" value="F:tRNA binding"/>
    <property type="evidence" value="ECO:0007669"/>
    <property type="project" value="InterPro"/>
</dbReference>
<dbReference type="AlphaFoldDB" id="A0AAV2I8P9"/>
<name>A0AAV2I8P9_LYMST</name>
<keyword evidence="17" id="KW-1185">Reference proteome</keyword>
<dbReference type="GO" id="GO:0032543">
    <property type="term" value="P:mitochondrial translation"/>
    <property type="evidence" value="ECO:0007669"/>
    <property type="project" value="TreeGrafter"/>
</dbReference>
<sequence length="997" mass="113543">MLNCLFNKTLLTKRIRLLHNFRLKSSKSKNEKSSSKSKRYSNTLNLPETLFPLSMKNGAAALRERDIQQTSSFQTLYHWQRKQSWDKEFVLHDGPPYANGKPHVGHTVNKVLKDITNRYKVLKKHKVHYRPGWDCHGMPIEVKAITDKKGNHLQLTPLEIRAKAQKFAEKALLEQKAAFQQWGVMGDWNNVYKTSAPEYEAKQLEVFYKIYNKGYIYRDYMPVYWSPSSQSALAEAELEYNLDHVSKSVYVKFPAMMPQFSNTLGQSRTNAQVYAVVWTTTPWTLPFNQAICYSSKIKYGFLRNGKNAEIYLCEEAFIEKLGHLLSNDLELVLSVEGSVSLQGSFYTHPITGQKLPFLPSTHVLPGKGTGLVHIAPAHGHDDFGVAREHKLPKECHVDEKGRYVSGVKESLTGKTIGVDADEAVIAELGEHLMKTEDYVHSYPYDWRTKKPVIIRASKQWFVDLTALKPLALNSLADVKIMPHQSERGMITELNTRPYWCISRQRTWGVPMPVFYNNATDEPLVTSETVEHLRELFLKQGSDCWWNLSVEELLPNTLLAKINKGESSNYKKGSDILDIWFDSGVSWASVLQDYNGQADVYMEGIDQYKGWFQTSLLTSVAVNGKAPYKQIITHGFATDEQGKKMSKSVGNVVDPEEVINGGKDKKISPSYGVDVLRWWVAHSHQHQHIMVGPSMLQKFQEDVFKIRKCMRHLLGNLHDFNPKTDLVPYSKLGAVDKYFLYTLFSVVNQMEESYETFSYHKVIQLLEKFFYSDLSSFYISNTHDRCYCSGTNDVARRSSQTVQYFVIQAITPAFSPIIPHLAEEIYKHMPGYQPDNPAVDSIFKLGWSHPDPEWNDPSAVNKLLPVFDIRRALMDKVAPESPVEFDIHIYSSPRLHDLLRELQPEVTSCTSSLCEIFQTSQVSVLDTPPAIIPDDSFILEGSTLVLANESSPDTDVDYKILVTSASLNICERCRRYTAKSASSPCDRCINAIAHDWAT</sequence>
<evidence type="ECO:0000256" key="12">
    <source>
        <dbReference type="ARBA" id="ARBA00048359"/>
    </source>
</evidence>
<proteinExistence type="inferred from homology"/>
<keyword evidence="10 13" id="KW-0030">Aminoacyl-tRNA synthetase</keyword>
<dbReference type="FunFam" id="3.40.50.620:FF:000128">
    <property type="entry name" value="Isoleucyl-tRNA synthetase 2, mitochondrial"/>
    <property type="match status" value="1"/>
</dbReference>
<dbReference type="Pfam" id="PF00133">
    <property type="entry name" value="tRNA-synt_1"/>
    <property type="match status" value="1"/>
</dbReference>
<dbReference type="GO" id="GO:0005739">
    <property type="term" value="C:mitochondrion"/>
    <property type="evidence" value="ECO:0007669"/>
    <property type="project" value="UniProtKB-SubCell"/>
</dbReference>
<comment type="subcellular location">
    <subcellularLocation>
        <location evidence="1">Mitochondrion</location>
    </subcellularLocation>
</comment>
<dbReference type="InterPro" id="IPR002300">
    <property type="entry name" value="aa-tRNA-synth_Ia"/>
</dbReference>
<dbReference type="GO" id="GO:0006428">
    <property type="term" value="P:isoleucyl-tRNA aminoacylation"/>
    <property type="evidence" value="ECO:0007669"/>
    <property type="project" value="InterPro"/>
</dbReference>
<dbReference type="PANTHER" id="PTHR42765:SF1">
    <property type="entry name" value="ISOLEUCINE--TRNA LIGASE, MITOCHONDRIAL"/>
    <property type="match status" value="1"/>
</dbReference>
<evidence type="ECO:0000256" key="4">
    <source>
        <dbReference type="ARBA" id="ARBA00022490"/>
    </source>
</evidence>
<gene>
    <name evidence="16" type="ORF">GSLYS_00015777001</name>
</gene>
<evidence type="ECO:0000256" key="11">
    <source>
        <dbReference type="ARBA" id="ARBA00032665"/>
    </source>
</evidence>
<keyword evidence="9 13" id="KW-0648">Protein biosynthesis</keyword>
<dbReference type="Gene3D" id="1.10.10.830">
    <property type="entry name" value="Ile-tRNA synthetase CP2 domain-like"/>
    <property type="match status" value="1"/>
</dbReference>
<keyword evidence="4" id="KW-0963">Cytoplasm</keyword>
<dbReference type="SUPFAM" id="SSF47323">
    <property type="entry name" value="Anticodon-binding domain of a subclass of class I aminoacyl-tRNA synthetases"/>
    <property type="match status" value="1"/>
</dbReference>
<evidence type="ECO:0000256" key="7">
    <source>
        <dbReference type="ARBA" id="ARBA00022741"/>
    </source>
</evidence>
<evidence type="ECO:0000259" key="15">
    <source>
        <dbReference type="Pfam" id="PF08264"/>
    </source>
</evidence>
<dbReference type="PROSITE" id="PS00178">
    <property type="entry name" value="AA_TRNA_LIGASE_I"/>
    <property type="match status" value="1"/>
</dbReference>
<dbReference type="InterPro" id="IPR050081">
    <property type="entry name" value="Ile-tRNA_ligase"/>
</dbReference>
<evidence type="ECO:0000256" key="10">
    <source>
        <dbReference type="ARBA" id="ARBA00023146"/>
    </source>
</evidence>
<dbReference type="FunFam" id="3.90.740.10:FF:000009">
    <property type="entry name" value="Isoleucyl-tRNA synthetase 2, mitochondrial"/>
    <property type="match status" value="1"/>
</dbReference>
<dbReference type="GO" id="GO:0002161">
    <property type="term" value="F:aminoacyl-tRNA deacylase activity"/>
    <property type="evidence" value="ECO:0007669"/>
    <property type="project" value="InterPro"/>
</dbReference>
<evidence type="ECO:0000256" key="6">
    <source>
        <dbReference type="ARBA" id="ARBA00022723"/>
    </source>
</evidence>
<evidence type="ECO:0000256" key="9">
    <source>
        <dbReference type="ARBA" id="ARBA00022917"/>
    </source>
</evidence>
<comment type="catalytic activity">
    <reaction evidence="12">
        <text>tRNA(Ile) + L-isoleucine + ATP = L-isoleucyl-tRNA(Ile) + AMP + diphosphate</text>
        <dbReference type="Rhea" id="RHEA:11060"/>
        <dbReference type="Rhea" id="RHEA-COMP:9666"/>
        <dbReference type="Rhea" id="RHEA-COMP:9695"/>
        <dbReference type="ChEBI" id="CHEBI:30616"/>
        <dbReference type="ChEBI" id="CHEBI:33019"/>
        <dbReference type="ChEBI" id="CHEBI:58045"/>
        <dbReference type="ChEBI" id="CHEBI:78442"/>
        <dbReference type="ChEBI" id="CHEBI:78528"/>
        <dbReference type="ChEBI" id="CHEBI:456215"/>
        <dbReference type="EC" id="6.1.1.5"/>
    </reaction>
</comment>
<keyword evidence="5 13" id="KW-0436">Ligase</keyword>
<evidence type="ECO:0000313" key="16">
    <source>
        <dbReference type="EMBL" id="CAL1542171.1"/>
    </source>
</evidence>
<dbReference type="GO" id="GO:0046872">
    <property type="term" value="F:metal ion binding"/>
    <property type="evidence" value="ECO:0007669"/>
    <property type="project" value="UniProtKB-KW"/>
</dbReference>
<evidence type="ECO:0000256" key="3">
    <source>
        <dbReference type="ARBA" id="ARBA00013165"/>
    </source>
</evidence>
<evidence type="ECO:0000256" key="2">
    <source>
        <dbReference type="ARBA" id="ARBA00005594"/>
    </source>
</evidence>
<dbReference type="InterPro" id="IPR013155">
    <property type="entry name" value="M/V/L/I-tRNA-synth_anticd-bd"/>
</dbReference>
<dbReference type="SUPFAM" id="SSF52374">
    <property type="entry name" value="Nucleotidylyl transferase"/>
    <property type="match status" value="1"/>
</dbReference>
<evidence type="ECO:0000259" key="14">
    <source>
        <dbReference type="Pfam" id="PF00133"/>
    </source>
</evidence>
<dbReference type="Gene3D" id="1.10.730.20">
    <property type="match status" value="1"/>
</dbReference>
<comment type="caution">
    <text evidence="16">The sequence shown here is derived from an EMBL/GenBank/DDBJ whole genome shotgun (WGS) entry which is preliminary data.</text>
</comment>
<dbReference type="Gene3D" id="3.90.740.10">
    <property type="entry name" value="Valyl/Leucyl/Isoleucyl-tRNA synthetase, editing domain"/>
    <property type="match status" value="1"/>
</dbReference>
<dbReference type="GO" id="GO:0004822">
    <property type="term" value="F:isoleucine-tRNA ligase activity"/>
    <property type="evidence" value="ECO:0007669"/>
    <property type="project" value="UniProtKB-EC"/>
</dbReference>
<dbReference type="NCBIfam" id="TIGR00392">
    <property type="entry name" value="ileS"/>
    <property type="match status" value="1"/>
</dbReference>
<dbReference type="PRINTS" id="PR00984">
    <property type="entry name" value="TRNASYNTHILE"/>
</dbReference>
<dbReference type="EMBL" id="CAXITT010000474">
    <property type="protein sequence ID" value="CAL1542171.1"/>
    <property type="molecule type" value="Genomic_DNA"/>
</dbReference>
<dbReference type="CDD" id="cd07960">
    <property type="entry name" value="Anticodon_Ia_Ile_BEm"/>
    <property type="match status" value="1"/>
</dbReference>
<dbReference type="SUPFAM" id="SSF50677">
    <property type="entry name" value="ValRS/IleRS/LeuRS editing domain"/>
    <property type="match status" value="1"/>
</dbReference>
<dbReference type="InterPro" id="IPR009080">
    <property type="entry name" value="tRNAsynth_Ia_anticodon-bd"/>
</dbReference>
<evidence type="ECO:0000256" key="8">
    <source>
        <dbReference type="ARBA" id="ARBA00022840"/>
    </source>
</evidence>
<dbReference type="InterPro" id="IPR009008">
    <property type="entry name" value="Val/Leu/Ile-tRNA-synth_edit"/>
</dbReference>
<keyword evidence="6" id="KW-0479">Metal-binding</keyword>
<dbReference type="InterPro" id="IPR001412">
    <property type="entry name" value="aa-tRNA-synth_I_CS"/>
</dbReference>
<dbReference type="PANTHER" id="PTHR42765">
    <property type="entry name" value="SOLEUCYL-TRNA SYNTHETASE"/>
    <property type="match status" value="1"/>
</dbReference>
<evidence type="ECO:0000256" key="5">
    <source>
        <dbReference type="ARBA" id="ARBA00022598"/>
    </source>
</evidence>
<dbReference type="InterPro" id="IPR033708">
    <property type="entry name" value="Anticodon_Ile_BEm"/>
</dbReference>
<feature type="domain" description="Aminoacyl-tRNA synthetase class Ia" evidence="14">
    <location>
        <begin position="76"/>
        <end position="688"/>
    </location>
</feature>
<protein>
    <recommendedName>
        <fullName evidence="3">isoleucine--tRNA ligase</fullName>
        <ecNumber evidence="3">6.1.1.5</ecNumber>
    </recommendedName>
    <alternativeName>
        <fullName evidence="11">Isoleucyl-tRNA synthetase</fullName>
    </alternativeName>
</protein>
<dbReference type="Pfam" id="PF08264">
    <property type="entry name" value="Anticodon_1"/>
    <property type="match status" value="1"/>
</dbReference>
<dbReference type="InterPro" id="IPR014729">
    <property type="entry name" value="Rossmann-like_a/b/a_fold"/>
</dbReference>
<keyword evidence="8 13" id="KW-0067">ATP-binding</keyword>
<dbReference type="Gene3D" id="3.40.50.620">
    <property type="entry name" value="HUPs"/>
    <property type="match status" value="2"/>
</dbReference>